<dbReference type="PANTHER" id="PTHR42923:SF3">
    <property type="entry name" value="PROTOPORPHYRINOGEN OXIDASE"/>
    <property type="match status" value="1"/>
</dbReference>
<comment type="pathway">
    <text evidence="4 12">Porphyrin-containing compound metabolism; protoheme biosynthesis.</text>
</comment>
<evidence type="ECO:0000256" key="4">
    <source>
        <dbReference type="ARBA" id="ARBA00004744"/>
    </source>
</evidence>
<evidence type="ECO:0000313" key="15">
    <source>
        <dbReference type="Proteomes" id="UP000594681"/>
    </source>
</evidence>
<evidence type="ECO:0000256" key="12">
    <source>
        <dbReference type="RuleBase" id="RU364052"/>
    </source>
</evidence>
<reference evidence="14 15" key="1">
    <citation type="submission" date="2020-11" db="EMBL/GenBank/DDBJ databases">
        <title>Corynebacterium sp. ZJ-599.</title>
        <authorList>
            <person name="Zhou J."/>
        </authorList>
    </citation>
    <scope>NUCLEOTIDE SEQUENCE [LARGE SCALE GENOMIC DNA]</scope>
    <source>
        <strain evidence="14 15">ZJ-599</strain>
    </source>
</reference>
<dbReference type="GO" id="GO:0006783">
    <property type="term" value="P:heme biosynthetic process"/>
    <property type="evidence" value="ECO:0007669"/>
    <property type="project" value="UniProtKB-UniRule"/>
</dbReference>
<comment type="catalytic activity">
    <reaction evidence="1">
        <text>coproporphyrinogen III + 3 O2 = coproporphyrin III + 3 H2O2</text>
        <dbReference type="Rhea" id="RHEA:43436"/>
        <dbReference type="ChEBI" id="CHEBI:15379"/>
        <dbReference type="ChEBI" id="CHEBI:16240"/>
        <dbReference type="ChEBI" id="CHEBI:57309"/>
        <dbReference type="ChEBI" id="CHEBI:131725"/>
        <dbReference type="EC" id="1.3.3.15"/>
    </reaction>
    <physiologicalReaction direction="left-to-right" evidence="1">
        <dbReference type="Rhea" id="RHEA:43437"/>
    </physiologicalReaction>
</comment>
<dbReference type="EMBL" id="CP064954">
    <property type="protein sequence ID" value="QPK79418.1"/>
    <property type="molecule type" value="Genomic_DNA"/>
</dbReference>
<protein>
    <recommendedName>
        <fullName evidence="7 12">Coproporphyrinogen III oxidase</fullName>
        <ecNumber evidence="6 12">1.3.3.15</ecNumber>
    </recommendedName>
</protein>
<name>A0A7T0KEP0_9CORY</name>
<dbReference type="InterPro" id="IPR002937">
    <property type="entry name" value="Amino_oxidase"/>
</dbReference>
<dbReference type="InterPro" id="IPR050464">
    <property type="entry name" value="Zeta_carotene_desat/Oxidored"/>
</dbReference>
<comment type="function">
    <text evidence="3 12">Involved in coproporphyrin-dependent heme b biosynthesis. Catalyzes the oxidation of coproporphyrinogen III to coproporphyrin III.</text>
</comment>
<dbReference type="InterPro" id="IPR036188">
    <property type="entry name" value="FAD/NAD-bd_sf"/>
</dbReference>
<keyword evidence="8 12" id="KW-0285">Flavoprotein</keyword>
<sequence>MKIAIIGAGLAGLTAAYELRDHEVYVFEAEGRIGGKLHTVAFDAGPTDMGAEAFVARRADAVEFFSELGLQGSLVRPSGLRPRVYSDGALHLLPEGGVMGIPARPQDFFTEETNARIAAEQPFGWTPGQDASVGALVRAQFGSDVVDRVVSALLGGVYSCAADDLGLRATIPQLAQMLDQLAAQGPVTLSGAVAALEQARTAAPQAAAGPVFATFRGGYAELYEALAEQSGAQIHLDTFISGVQAQGAGFQVHGAPAELGTFDRVLFATPAPTTARLLSKVAPQAAAELKQVKLASSVVVGFRFASATDPQGASLPEATGILVAADEPDMRAKAFTLSSNKWPHLGQRPGCIVRASFGRFGDDALVRADEDDLVDFALDDLQKVSGFDGRAAGVEEIYTQRWFGGIPCYAPGHLDIVSRVEALLADTPGISATGAWAGGVGVPAVIAHARATAARLVGQE</sequence>
<dbReference type="Pfam" id="PF01593">
    <property type="entry name" value="Amino_oxidase"/>
    <property type="match status" value="1"/>
</dbReference>
<dbReference type="NCBIfam" id="NF008841">
    <property type="entry name" value="PRK11883.1-1"/>
    <property type="match status" value="1"/>
</dbReference>
<keyword evidence="15" id="KW-1185">Reference proteome</keyword>
<evidence type="ECO:0000256" key="1">
    <source>
        <dbReference type="ARBA" id="ARBA00001755"/>
    </source>
</evidence>
<evidence type="ECO:0000256" key="8">
    <source>
        <dbReference type="ARBA" id="ARBA00022630"/>
    </source>
</evidence>
<dbReference type="RefSeq" id="WP_165008901.1">
    <property type="nucleotide sequence ID" value="NZ_CP064954.1"/>
</dbReference>
<dbReference type="UniPathway" id="UPA00252"/>
<comment type="similarity">
    <text evidence="5 12">Belongs to the protoporphyrinogen/coproporphyrinogen oxidase family. Coproporphyrinogen III oxidase subfamily.</text>
</comment>
<comment type="cofactor">
    <cofactor evidence="2 12">
        <name>FAD</name>
        <dbReference type="ChEBI" id="CHEBI:57692"/>
    </cofactor>
</comment>
<keyword evidence="12" id="KW-0963">Cytoplasm</keyword>
<organism evidence="14 15">
    <name type="scientific">Corynebacterium lizhenjunii</name>
    <dbReference type="NCBI Taxonomy" id="2709394"/>
    <lineage>
        <taxon>Bacteria</taxon>
        <taxon>Bacillati</taxon>
        <taxon>Actinomycetota</taxon>
        <taxon>Actinomycetes</taxon>
        <taxon>Mycobacteriales</taxon>
        <taxon>Corynebacteriaceae</taxon>
        <taxon>Corynebacterium</taxon>
    </lineage>
</organism>
<dbReference type="Gene3D" id="3.90.660.20">
    <property type="entry name" value="Protoporphyrinogen oxidase, mitochondrial, domain 2"/>
    <property type="match status" value="1"/>
</dbReference>
<dbReference type="KEGG" id="cliz:G7Y31_01470"/>
<evidence type="ECO:0000256" key="9">
    <source>
        <dbReference type="ARBA" id="ARBA00022827"/>
    </source>
</evidence>
<evidence type="ECO:0000256" key="11">
    <source>
        <dbReference type="ARBA" id="ARBA00023133"/>
    </source>
</evidence>
<evidence type="ECO:0000256" key="5">
    <source>
        <dbReference type="ARBA" id="ARBA00008310"/>
    </source>
</evidence>
<evidence type="ECO:0000313" key="14">
    <source>
        <dbReference type="EMBL" id="QPK79418.1"/>
    </source>
</evidence>
<dbReference type="GO" id="GO:0004729">
    <property type="term" value="F:oxygen-dependent protoporphyrinogen oxidase activity"/>
    <property type="evidence" value="ECO:0007669"/>
    <property type="project" value="UniProtKB-UniRule"/>
</dbReference>
<dbReference type="PANTHER" id="PTHR42923">
    <property type="entry name" value="PROTOPORPHYRINOGEN OXIDASE"/>
    <property type="match status" value="1"/>
</dbReference>
<dbReference type="NCBIfam" id="TIGR00562">
    <property type="entry name" value="proto_IX_ox"/>
    <property type="match status" value="1"/>
</dbReference>
<gene>
    <name evidence="14" type="ORF">G7Y31_01470</name>
</gene>
<keyword evidence="11 12" id="KW-0350">Heme biosynthesis</keyword>
<evidence type="ECO:0000256" key="3">
    <source>
        <dbReference type="ARBA" id="ARBA00002185"/>
    </source>
</evidence>
<evidence type="ECO:0000256" key="2">
    <source>
        <dbReference type="ARBA" id="ARBA00001974"/>
    </source>
</evidence>
<dbReference type="Gene3D" id="3.50.50.60">
    <property type="entry name" value="FAD/NAD(P)-binding domain"/>
    <property type="match status" value="1"/>
</dbReference>
<evidence type="ECO:0000256" key="7">
    <source>
        <dbReference type="ARBA" id="ARBA00019046"/>
    </source>
</evidence>
<evidence type="ECO:0000259" key="13">
    <source>
        <dbReference type="Pfam" id="PF01593"/>
    </source>
</evidence>
<evidence type="ECO:0000256" key="10">
    <source>
        <dbReference type="ARBA" id="ARBA00023002"/>
    </source>
</evidence>
<dbReference type="AlphaFoldDB" id="A0A7T0KEP0"/>
<proteinExistence type="inferred from homology"/>
<evidence type="ECO:0000256" key="6">
    <source>
        <dbReference type="ARBA" id="ARBA00012402"/>
    </source>
</evidence>
<dbReference type="GO" id="GO:0005737">
    <property type="term" value="C:cytoplasm"/>
    <property type="evidence" value="ECO:0007669"/>
    <property type="project" value="UniProtKB-SubCell"/>
</dbReference>
<dbReference type="Gene3D" id="1.10.3110.10">
    <property type="entry name" value="protoporphyrinogen ix oxidase, domain 3"/>
    <property type="match status" value="1"/>
</dbReference>
<dbReference type="InterPro" id="IPR004572">
    <property type="entry name" value="Protoporphyrinogen_oxidase"/>
</dbReference>
<accession>A0A7T0KEP0</accession>
<feature type="domain" description="Amine oxidase" evidence="13">
    <location>
        <begin position="10"/>
        <end position="456"/>
    </location>
</feature>
<dbReference type="SUPFAM" id="SSF54373">
    <property type="entry name" value="FAD-linked reductases, C-terminal domain"/>
    <property type="match status" value="1"/>
</dbReference>
<keyword evidence="10 12" id="KW-0560">Oxidoreductase</keyword>
<keyword evidence="9 12" id="KW-0274">FAD</keyword>
<dbReference type="Proteomes" id="UP000594681">
    <property type="component" value="Chromosome"/>
</dbReference>
<comment type="subcellular location">
    <subcellularLocation>
        <location evidence="12">Cytoplasm</location>
    </subcellularLocation>
</comment>
<dbReference type="SUPFAM" id="SSF51905">
    <property type="entry name" value="FAD/NAD(P)-binding domain"/>
    <property type="match status" value="1"/>
</dbReference>
<dbReference type="EC" id="1.3.3.15" evidence="6 12"/>